<evidence type="ECO:0008006" key="5">
    <source>
        <dbReference type="Google" id="ProtNLM"/>
    </source>
</evidence>
<evidence type="ECO:0000313" key="3">
    <source>
        <dbReference type="EMBL" id="CDG11751.1"/>
    </source>
</evidence>
<dbReference type="KEGG" id="smac:SMDB11_1175"/>
<keyword evidence="2" id="KW-0732">Signal</keyword>
<reference evidence="3 4" key="3">
    <citation type="journal article" date="2014" name="Genome Biol. Evol.">
        <title>Genome evolution and plasticity of Serratia marcescens, an important multidrug-resistant nosocomial pathogen.</title>
        <authorList>
            <person name="Iguchi A."/>
            <person name="Nagaya Y."/>
            <person name="Pradel E."/>
            <person name="Ooka T."/>
            <person name="Ogura Y."/>
            <person name="Katsura K."/>
            <person name="Kurokawa K."/>
            <person name="Oshima K."/>
            <person name="Hattori M."/>
            <person name="Parkhill J."/>
            <person name="Sebaihia M."/>
            <person name="Coulthurst S.J."/>
            <person name="Gotoh N."/>
            <person name="Thomson N.R."/>
            <person name="Ewbank J.J."/>
            <person name="Hayashi T."/>
        </authorList>
    </citation>
    <scope>NUCLEOTIDE SEQUENCE [LARGE SCALE GENOMIC DNA]</scope>
    <source>
        <strain evidence="3 4">Db11</strain>
    </source>
</reference>
<evidence type="ECO:0000256" key="1">
    <source>
        <dbReference type="SAM" id="MobiDB-lite"/>
    </source>
</evidence>
<reference evidence="4" key="2">
    <citation type="submission" date="2013-11" db="EMBL/GenBank/DDBJ databases">
        <title>Genome sequences of clinical and environmental isolates of Serratia marcescens.</title>
        <authorList>
            <person name="Iguchi A."/>
            <person name="Komatsu H."/>
            <person name="Nagaya Y."/>
            <person name="Ogura Y."/>
            <person name="Katsura K."/>
            <person name="Kurokawa K."/>
            <person name="Ooka T."/>
            <person name="Hattori M."/>
            <person name="Gotoh N."/>
            <person name="Thomson N."/>
            <person name="Hayashi T."/>
        </authorList>
    </citation>
    <scope>NUCLEOTIDE SEQUENCE [LARGE SCALE GENOMIC DNA]</scope>
    <source>
        <strain evidence="4">Db11</strain>
    </source>
</reference>
<protein>
    <recommendedName>
        <fullName evidence="5">Type VI secretion protein</fullName>
    </recommendedName>
</protein>
<name>A0ABC9IGF3_SERMA</name>
<accession>A0ABC9IGF3</accession>
<dbReference type="AlphaFoldDB" id="A0ABC9IGF3"/>
<dbReference type="InterPro" id="IPR017738">
    <property type="entry name" value="T6SS-assoc_VCA0118"/>
</dbReference>
<organism evidence="3 4">
    <name type="scientific">Serratia marcescens subsp. marcescens Db11</name>
    <dbReference type="NCBI Taxonomy" id="273526"/>
    <lineage>
        <taxon>Bacteria</taxon>
        <taxon>Pseudomonadati</taxon>
        <taxon>Pseudomonadota</taxon>
        <taxon>Gammaproteobacteria</taxon>
        <taxon>Enterobacterales</taxon>
        <taxon>Yersiniaceae</taxon>
        <taxon>Serratia</taxon>
    </lineage>
</organism>
<feature type="chain" id="PRO_5044752036" description="Type VI secretion protein" evidence="2">
    <location>
        <begin position="24"/>
        <end position="209"/>
    </location>
</feature>
<feature type="compositionally biased region" description="Basic and acidic residues" evidence="1">
    <location>
        <begin position="70"/>
        <end position="79"/>
    </location>
</feature>
<feature type="signal peptide" evidence="2">
    <location>
        <begin position="1"/>
        <end position="23"/>
    </location>
</feature>
<dbReference type="EMBL" id="HG326223">
    <property type="protein sequence ID" value="CDG11751.1"/>
    <property type="molecule type" value="Genomic_DNA"/>
</dbReference>
<proteinExistence type="predicted"/>
<gene>
    <name evidence="3" type="ORF">SMDB11_1175</name>
</gene>
<evidence type="ECO:0000313" key="4">
    <source>
        <dbReference type="Proteomes" id="UP000018979"/>
    </source>
</evidence>
<dbReference type="Pfam" id="PF11319">
    <property type="entry name" value="VasI"/>
    <property type="match status" value="1"/>
</dbReference>
<reference evidence="3 4" key="1">
    <citation type="submission" date="2013-06" db="EMBL/GenBank/DDBJ databases">
        <authorList>
            <person name="Aslett M."/>
        </authorList>
    </citation>
    <scope>NUCLEOTIDE SEQUENCE [LARGE SCALE GENOMIC DNA]</scope>
    <source>
        <strain evidence="3 4">Db11</strain>
    </source>
</reference>
<feature type="region of interest" description="Disordered" evidence="1">
    <location>
        <begin position="57"/>
        <end position="81"/>
    </location>
</feature>
<sequence>MIVKMKKIISLVLFSSFVGFSHAGTNISEQLAQCQKVTGDSERLRCFDKLGKLKAEDKTESSEPQSAGKWETRSEKSPIDDSSNEFVYLSAENQIRGQFGGSNTPFLFITCREKKTELFINWETFLGIDGTRVLTRIDSQKAVNRTWQISTDNKATFYSGQTISFIKELMKSKKMFVQITPYGENPAQTTFDLSGLSTAIKPLREACKW</sequence>
<dbReference type="Proteomes" id="UP000018979">
    <property type="component" value="Chromosome I"/>
</dbReference>
<evidence type="ECO:0000256" key="2">
    <source>
        <dbReference type="SAM" id="SignalP"/>
    </source>
</evidence>